<evidence type="ECO:0000313" key="2">
    <source>
        <dbReference type="EMBL" id="CAG2213000.1"/>
    </source>
</evidence>
<dbReference type="Gene3D" id="1.20.1070.10">
    <property type="entry name" value="Rhodopsin 7-helix transmembrane proteins"/>
    <property type="match status" value="1"/>
</dbReference>
<organism evidence="2 3">
    <name type="scientific">Mytilus edulis</name>
    <name type="common">Blue mussel</name>
    <dbReference type="NCBI Taxonomy" id="6550"/>
    <lineage>
        <taxon>Eukaryota</taxon>
        <taxon>Metazoa</taxon>
        <taxon>Spiralia</taxon>
        <taxon>Lophotrochozoa</taxon>
        <taxon>Mollusca</taxon>
        <taxon>Bivalvia</taxon>
        <taxon>Autobranchia</taxon>
        <taxon>Pteriomorphia</taxon>
        <taxon>Mytilida</taxon>
        <taxon>Mytiloidea</taxon>
        <taxon>Mytilidae</taxon>
        <taxon>Mytilinae</taxon>
        <taxon>Mytilus</taxon>
    </lineage>
</organism>
<name>A0A8S3RTP1_MYTED</name>
<evidence type="ECO:0000313" key="3">
    <source>
        <dbReference type="Proteomes" id="UP000683360"/>
    </source>
</evidence>
<reference evidence="2" key="1">
    <citation type="submission" date="2021-03" db="EMBL/GenBank/DDBJ databases">
        <authorList>
            <person name="Bekaert M."/>
        </authorList>
    </citation>
    <scope>NUCLEOTIDE SEQUENCE</scope>
</reference>
<dbReference type="InterPro" id="IPR019427">
    <property type="entry name" value="7TM_GPCR_serpentine_rcpt_Srw"/>
</dbReference>
<gene>
    <name evidence="2" type="ORF">MEDL_26913</name>
</gene>
<protein>
    <recommendedName>
        <fullName evidence="4">G-protein coupled receptors family 1 profile domain-containing protein</fullName>
    </recommendedName>
</protein>
<evidence type="ECO:0008006" key="4">
    <source>
        <dbReference type="Google" id="ProtNLM"/>
    </source>
</evidence>
<dbReference type="PANTHER" id="PTHR47023">
    <property type="entry name" value="SEX PEPTIDE RECEPTOR"/>
    <property type="match status" value="1"/>
</dbReference>
<keyword evidence="1" id="KW-0472">Membrane</keyword>
<dbReference type="Pfam" id="PF10324">
    <property type="entry name" value="7TM_GPCR_Srw"/>
    <property type="match status" value="1"/>
</dbReference>
<dbReference type="GO" id="GO:0008528">
    <property type="term" value="F:G protein-coupled peptide receptor activity"/>
    <property type="evidence" value="ECO:0007669"/>
    <property type="project" value="InterPro"/>
</dbReference>
<sequence>MRHNTEANQTAQLLDMINTTMNLSSNVSSEMGLHVLPDLKGYLVIVNGYVVPILAIVVLIANVIVILVLRRQQTYGASQAGLDVVNKKMRLHNKSESSISAVKENTRVTIMIVFMAAVTLLVELPSGIILSFYVSPYITNVEVFDVNTLNSMQIIANLVIIFHIDKLFFLAIECGNSSKRYMNSVSDVVIQGRRMET</sequence>
<dbReference type="OrthoDB" id="5962323at2759"/>
<keyword evidence="3" id="KW-1185">Reference proteome</keyword>
<feature type="transmembrane region" description="Helical" evidence="1">
    <location>
        <begin position="41"/>
        <end position="69"/>
    </location>
</feature>
<proteinExistence type="predicted"/>
<keyword evidence="1" id="KW-0812">Transmembrane</keyword>
<feature type="transmembrane region" description="Helical" evidence="1">
    <location>
        <begin position="108"/>
        <end position="134"/>
    </location>
</feature>
<feature type="transmembrane region" description="Helical" evidence="1">
    <location>
        <begin position="154"/>
        <end position="172"/>
    </location>
</feature>
<keyword evidence="1" id="KW-1133">Transmembrane helix</keyword>
<accession>A0A8S3RTP1</accession>
<comment type="caution">
    <text evidence="2">The sequence shown here is derived from an EMBL/GenBank/DDBJ whole genome shotgun (WGS) entry which is preliminary data.</text>
</comment>
<dbReference type="Proteomes" id="UP000683360">
    <property type="component" value="Unassembled WGS sequence"/>
</dbReference>
<dbReference type="PANTHER" id="PTHR47023:SF1">
    <property type="entry name" value="SEX PEPTIDE RECEPTOR"/>
    <property type="match status" value="1"/>
</dbReference>
<evidence type="ECO:0000256" key="1">
    <source>
        <dbReference type="SAM" id="Phobius"/>
    </source>
</evidence>
<dbReference type="EMBL" id="CAJPWZ010001320">
    <property type="protein sequence ID" value="CAG2213000.1"/>
    <property type="molecule type" value="Genomic_DNA"/>
</dbReference>
<dbReference type="InterPro" id="IPR053071">
    <property type="entry name" value="GPCR1-related_rcpt"/>
</dbReference>
<dbReference type="AlphaFoldDB" id="A0A8S3RTP1"/>